<comment type="similarity">
    <text evidence="7">Belongs to the protein kinase superfamily.</text>
</comment>
<evidence type="ECO:0000256" key="6">
    <source>
        <dbReference type="PROSITE-ProRule" id="PRU10141"/>
    </source>
</evidence>
<dbReference type="GO" id="GO:0005634">
    <property type="term" value="C:nucleus"/>
    <property type="evidence" value="ECO:0007669"/>
    <property type="project" value="TreeGrafter"/>
</dbReference>
<dbReference type="PANTHER" id="PTHR24058:SF17">
    <property type="entry name" value="HOMEODOMAIN INTERACTING PROTEIN KINASE, ISOFORM D"/>
    <property type="match status" value="1"/>
</dbReference>
<accession>A0A3B5BAQ5</accession>
<dbReference type="InterPro" id="IPR011009">
    <property type="entry name" value="Kinase-like_dom_sf"/>
</dbReference>
<dbReference type="PROSITE" id="PS00108">
    <property type="entry name" value="PROTEIN_KINASE_ST"/>
    <property type="match status" value="1"/>
</dbReference>
<evidence type="ECO:0000313" key="9">
    <source>
        <dbReference type="Ensembl" id="ENSSPAP00000030006.1"/>
    </source>
</evidence>
<evidence type="ECO:0000256" key="4">
    <source>
        <dbReference type="ARBA" id="ARBA00022777"/>
    </source>
</evidence>
<dbReference type="Pfam" id="PF00069">
    <property type="entry name" value="Pkinase"/>
    <property type="match status" value="1"/>
</dbReference>
<dbReference type="SMART" id="SM00220">
    <property type="entry name" value="S_TKc"/>
    <property type="match status" value="1"/>
</dbReference>
<evidence type="ECO:0000256" key="3">
    <source>
        <dbReference type="ARBA" id="ARBA00022741"/>
    </source>
</evidence>
<reference evidence="9" key="1">
    <citation type="submission" date="2023-09" db="UniProtKB">
        <authorList>
            <consortium name="Ensembl"/>
        </authorList>
    </citation>
    <scope>IDENTIFICATION</scope>
</reference>
<dbReference type="PANTHER" id="PTHR24058">
    <property type="entry name" value="DUAL SPECIFICITY PROTEIN KINASE"/>
    <property type="match status" value="1"/>
</dbReference>
<organism evidence="9">
    <name type="scientific">Stegastes partitus</name>
    <name type="common">bicolor damselfish</name>
    <dbReference type="NCBI Taxonomy" id="144197"/>
    <lineage>
        <taxon>Eukaryota</taxon>
        <taxon>Metazoa</taxon>
        <taxon>Chordata</taxon>
        <taxon>Craniata</taxon>
        <taxon>Vertebrata</taxon>
        <taxon>Euteleostomi</taxon>
        <taxon>Actinopterygii</taxon>
        <taxon>Neopterygii</taxon>
        <taxon>Teleostei</taxon>
        <taxon>Neoteleostei</taxon>
        <taxon>Acanthomorphata</taxon>
        <taxon>Ovalentaria</taxon>
        <taxon>Pomacentridae</taxon>
        <taxon>Stegastes</taxon>
    </lineage>
</organism>
<name>A0A3B5BAQ5_9TELE</name>
<dbReference type="SUPFAM" id="SSF56112">
    <property type="entry name" value="Protein kinase-like (PK-like)"/>
    <property type="match status" value="1"/>
</dbReference>
<evidence type="ECO:0000256" key="5">
    <source>
        <dbReference type="ARBA" id="ARBA00022840"/>
    </source>
</evidence>
<dbReference type="InterPro" id="IPR017441">
    <property type="entry name" value="Protein_kinase_ATP_BS"/>
</dbReference>
<protein>
    <recommendedName>
        <fullName evidence="8">Protein kinase domain-containing protein</fullName>
    </recommendedName>
</protein>
<dbReference type="InterPro" id="IPR050494">
    <property type="entry name" value="Ser_Thr_dual-spec_kinase"/>
</dbReference>
<keyword evidence="1 7" id="KW-0723">Serine/threonine-protein kinase</keyword>
<dbReference type="GeneTree" id="ENSGT00940000155356"/>
<feature type="domain" description="Protein kinase" evidence="8">
    <location>
        <begin position="28"/>
        <end position="309"/>
    </location>
</feature>
<dbReference type="InterPro" id="IPR000719">
    <property type="entry name" value="Prot_kinase_dom"/>
</dbReference>
<dbReference type="AlphaFoldDB" id="A0A3B5BAQ5"/>
<dbReference type="GO" id="GO:0005737">
    <property type="term" value="C:cytoplasm"/>
    <property type="evidence" value="ECO:0007669"/>
    <property type="project" value="TreeGrafter"/>
</dbReference>
<evidence type="ECO:0000256" key="1">
    <source>
        <dbReference type="ARBA" id="ARBA00022527"/>
    </source>
</evidence>
<dbReference type="GO" id="GO:0005524">
    <property type="term" value="F:ATP binding"/>
    <property type="evidence" value="ECO:0007669"/>
    <property type="project" value="UniProtKB-UniRule"/>
</dbReference>
<dbReference type="Gene3D" id="3.30.200.20">
    <property type="entry name" value="Phosphorylase Kinase, domain 1"/>
    <property type="match status" value="1"/>
</dbReference>
<keyword evidence="2" id="KW-0808">Transferase</keyword>
<evidence type="ECO:0000259" key="8">
    <source>
        <dbReference type="PROSITE" id="PS50011"/>
    </source>
</evidence>
<evidence type="ECO:0000256" key="2">
    <source>
        <dbReference type="ARBA" id="ARBA00022679"/>
    </source>
</evidence>
<keyword evidence="4" id="KW-0418">Kinase</keyword>
<feature type="binding site" evidence="6">
    <location>
        <position position="57"/>
    </location>
    <ligand>
        <name>ATP</name>
        <dbReference type="ChEBI" id="CHEBI:30616"/>
    </ligand>
</feature>
<dbReference type="PROSITE" id="PS00107">
    <property type="entry name" value="PROTEIN_KINASE_ATP"/>
    <property type="match status" value="1"/>
</dbReference>
<dbReference type="GO" id="GO:0004713">
    <property type="term" value="F:protein tyrosine kinase activity"/>
    <property type="evidence" value="ECO:0007669"/>
    <property type="project" value="TreeGrafter"/>
</dbReference>
<evidence type="ECO:0000256" key="7">
    <source>
        <dbReference type="RuleBase" id="RU000304"/>
    </source>
</evidence>
<dbReference type="STRING" id="144197.ENSSPAP00000030006"/>
<dbReference type="PROSITE" id="PS50011">
    <property type="entry name" value="PROTEIN_KINASE_DOM"/>
    <property type="match status" value="1"/>
</dbReference>
<dbReference type="Gene3D" id="1.10.510.10">
    <property type="entry name" value="Transferase(Phosphotransferase) domain 1"/>
    <property type="match status" value="1"/>
</dbReference>
<keyword evidence="5 6" id="KW-0067">ATP-binding</keyword>
<dbReference type="GO" id="GO:0004674">
    <property type="term" value="F:protein serine/threonine kinase activity"/>
    <property type="evidence" value="ECO:0007669"/>
    <property type="project" value="UniProtKB-KW"/>
</dbReference>
<sequence length="369" mass="41589">STKKFDGLEYPSPPKTSASVFKHISFKLRLADILGRGGFGMVAKCRNRETNNVVAVKVIRGKEGFVHSAIAEIAVLKQLRCLDSDICNIVKWDGFFFDKENICIAFELLDQSLRGYLQDRNNCGVSIGELKPVLHQMATALSHLHSMGIMHADLKPDNIMVVDRHQQPLKVKLIDFGLTRPVSKVEQGDFMGTMSYCAPELLLGVPFNESIDMWSLGLTMAELAMGCELYPGDTEYDVLRFVVETQGQPPDDVLDSGLYTEDFFYTRKVKLNSLDEIEEKLFVSLIKSMLILDACNRINAQEVLEHQFFAPSNLQDQGRDPNPHQAAALREEYEDPNVQPPPVNATSWKERLHLETDNQAHSHSHLRTI</sequence>
<dbReference type="InterPro" id="IPR008271">
    <property type="entry name" value="Ser/Thr_kinase_AS"/>
</dbReference>
<proteinExistence type="inferred from homology"/>
<dbReference type="Ensembl" id="ENSSPAT00000030494.1">
    <property type="protein sequence ID" value="ENSSPAP00000030006.1"/>
    <property type="gene ID" value="ENSSPAG00000022535.1"/>
</dbReference>
<keyword evidence="3 6" id="KW-0547">Nucleotide-binding</keyword>